<comment type="caution">
    <text evidence="1">The sequence shown here is derived from an EMBL/GenBank/DDBJ whole genome shotgun (WGS) entry which is preliminary data.</text>
</comment>
<keyword evidence="2" id="KW-1185">Reference proteome</keyword>
<dbReference type="EMBL" id="WHNX01000012">
    <property type="protein sequence ID" value="MPW25962.1"/>
    <property type="molecule type" value="Genomic_DNA"/>
</dbReference>
<proteinExistence type="predicted"/>
<dbReference type="AlphaFoldDB" id="A0A6A7K991"/>
<gene>
    <name evidence="1" type="ORF">GC105_09180</name>
</gene>
<protein>
    <submittedName>
        <fullName evidence="1">Uncharacterized protein</fullName>
    </submittedName>
</protein>
<name>A0A6A7K991_9FIRM</name>
<accession>A0A6A7K991</accession>
<evidence type="ECO:0000313" key="2">
    <source>
        <dbReference type="Proteomes" id="UP000440004"/>
    </source>
</evidence>
<organism evidence="1 2">
    <name type="scientific">Alkalibaculum sporogenes</name>
    <dbReference type="NCBI Taxonomy" id="2655001"/>
    <lineage>
        <taxon>Bacteria</taxon>
        <taxon>Bacillati</taxon>
        <taxon>Bacillota</taxon>
        <taxon>Clostridia</taxon>
        <taxon>Eubacteriales</taxon>
        <taxon>Eubacteriaceae</taxon>
        <taxon>Alkalibaculum</taxon>
    </lineage>
</organism>
<dbReference type="Proteomes" id="UP000440004">
    <property type="component" value="Unassembled WGS sequence"/>
</dbReference>
<sequence length="145" mass="17423">MDKKFKDLYEELYDSLYEQLNKEFIEELSATHEEIRMEVANIEFKMDLLFENNNLSRLLYQADITKYQNNQLESVMAEFQTMISKGEKVSGLKFESSILSIVSDNTIDYHFCESYARFCYELLKWEDVFPTLYKKANYFIRSFQD</sequence>
<evidence type="ECO:0000313" key="1">
    <source>
        <dbReference type="EMBL" id="MPW25962.1"/>
    </source>
</evidence>
<dbReference type="RefSeq" id="WP_152803956.1">
    <property type="nucleotide sequence ID" value="NZ_WHNX01000012.1"/>
</dbReference>
<reference evidence="1 2" key="1">
    <citation type="submission" date="2019-10" db="EMBL/GenBank/DDBJ databases">
        <title>Alkalibaculum tamaniensis sp.nov., a new alkaliphilic acetogen, isolated on methoxylated aromatics from a mud volcano.</title>
        <authorList>
            <person name="Khomyakova M.A."/>
            <person name="Merkel A.Y."/>
            <person name="Bonch-Osmolovskaya E.A."/>
            <person name="Slobodkin A.I."/>
        </authorList>
    </citation>
    <scope>NUCLEOTIDE SEQUENCE [LARGE SCALE GENOMIC DNA]</scope>
    <source>
        <strain evidence="1 2">M08DMB</strain>
    </source>
</reference>